<accession>A0ABW2ABV8</accession>
<evidence type="ECO:0000313" key="2">
    <source>
        <dbReference type="EMBL" id="MFC6704368.1"/>
    </source>
</evidence>
<comment type="caution">
    <text evidence="2">The sequence shown here is derived from an EMBL/GenBank/DDBJ whole genome shotgun (WGS) entry which is preliminary data.</text>
</comment>
<dbReference type="InterPro" id="IPR000835">
    <property type="entry name" value="HTH_MarR-typ"/>
</dbReference>
<reference evidence="3" key="1">
    <citation type="journal article" date="2019" name="Int. J. Syst. Evol. Microbiol.">
        <title>The Global Catalogue of Microorganisms (GCM) 10K type strain sequencing project: providing services to taxonomists for standard genome sequencing and annotation.</title>
        <authorList>
            <consortium name="The Broad Institute Genomics Platform"/>
            <consortium name="The Broad Institute Genome Sequencing Center for Infectious Disease"/>
            <person name="Wu L."/>
            <person name="Ma J."/>
        </authorList>
    </citation>
    <scope>NUCLEOTIDE SEQUENCE [LARGE SCALE GENOMIC DNA]</scope>
    <source>
        <strain evidence="3">CCUG 58127</strain>
    </source>
</reference>
<dbReference type="Proteomes" id="UP001596298">
    <property type="component" value="Unassembled WGS sequence"/>
</dbReference>
<organism evidence="2 3">
    <name type="scientific">Flexivirga alba</name>
    <dbReference type="NCBI Taxonomy" id="702742"/>
    <lineage>
        <taxon>Bacteria</taxon>
        <taxon>Bacillati</taxon>
        <taxon>Actinomycetota</taxon>
        <taxon>Actinomycetes</taxon>
        <taxon>Micrococcales</taxon>
        <taxon>Dermacoccaceae</taxon>
        <taxon>Flexivirga</taxon>
    </lineage>
</organism>
<sequence length="164" mass="17507">MTNDVPSQDGLPADLTAFARNADVLPQRRAAAILHAFDVDRRVVEAATSLTSAELRLLWLLSDGRARTQRDISTELSLEQSTVNRQVNAALRAGHLERQAAGSGAAMLVATAGGRQRYEADVEALMQLMGTALEALGDGSEQFLVSLATFVEAYRDAAGGRPGR</sequence>
<proteinExistence type="predicted"/>
<name>A0ABW2ABV8_9MICO</name>
<feature type="domain" description="HTH marR-type" evidence="1">
    <location>
        <begin position="50"/>
        <end position="102"/>
    </location>
</feature>
<dbReference type="Pfam" id="PF12802">
    <property type="entry name" value="MarR_2"/>
    <property type="match status" value="1"/>
</dbReference>
<dbReference type="InterPro" id="IPR036390">
    <property type="entry name" value="WH_DNA-bd_sf"/>
</dbReference>
<dbReference type="EMBL" id="JBHSWH010000001">
    <property type="protein sequence ID" value="MFC6704368.1"/>
    <property type="molecule type" value="Genomic_DNA"/>
</dbReference>
<keyword evidence="3" id="KW-1185">Reference proteome</keyword>
<protein>
    <submittedName>
        <fullName evidence="2">MarR family transcriptional regulator</fullName>
    </submittedName>
</protein>
<dbReference type="SUPFAM" id="SSF46785">
    <property type="entry name" value="Winged helix' DNA-binding domain"/>
    <property type="match status" value="1"/>
</dbReference>
<evidence type="ECO:0000313" key="3">
    <source>
        <dbReference type="Proteomes" id="UP001596298"/>
    </source>
</evidence>
<dbReference type="InterPro" id="IPR036388">
    <property type="entry name" value="WH-like_DNA-bd_sf"/>
</dbReference>
<gene>
    <name evidence="2" type="ORF">ACFQDH_03545</name>
</gene>
<dbReference type="Gene3D" id="1.10.10.10">
    <property type="entry name" value="Winged helix-like DNA-binding domain superfamily/Winged helix DNA-binding domain"/>
    <property type="match status" value="1"/>
</dbReference>
<evidence type="ECO:0000259" key="1">
    <source>
        <dbReference type="Pfam" id="PF12802"/>
    </source>
</evidence>
<dbReference type="RefSeq" id="WP_382398529.1">
    <property type="nucleotide sequence ID" value="NZ_JBHSWH010000001.1"/>
</dbReference>